<dbReference type="GO" id="GO:0006825">
    <property type="term" value="P:copper ion transport"/>
    <property type="evidence" value="ECO:0007669"/>
    <property type="project" value="InterPro"/>
</dbReference>
<feature type="transmembrane region" description="Helical" evidence="6">
    <location>
        <begin position="12"/>
        <end position="31"/>
    </location>
</feature>
<dbReference type="EMBL" id="CZKA01000007">
    <property type="protein sequence ID" value="CUR54321.1"/>
    <property type="molecule type" value="Genomic_DNA"/>
</dbReference>
<dbReference type="InterPro" id="IPR008457">
    <property type="entry name" value="Cu-R_CopD_dom"/>
</dbReference>
<evidence type="ECO:0000256" key="6">
    <source>
        <dbReference type="SAM" id="Phobius"/>
    </source>
</evidence>
<organism evidence="8">
    <name type="scientific">metagenome</name>
    <dbReference type="NCBI Taxonomy" id="256318"/>
    <lineage>
        <taxon>unclassified sequences</taxon>
        <taxon>metagenomes</taxon>
    </lineage>
</organism>
<dbReference type="InterPro" id="IPR032694">
    <property type="entry name" value="CopC/D"/>
</dbReference>
<gene>
    <name evidence="8" type="ORF">NOCA2150063</name>
</gene>
<dbReference type="PANTHER" id="PTHR34820">
    <property type="entry name" value="INNER MEMBRANE PROTEIN YEBZ"/>
    <property type="match status" value="1"/>
</dbReference>
<feature type="domain" description="Copper resistance protein D" evidence="7">
    <location>
        <begin position="235"/>
        <end position="332"/>
    </location>
</feature>
<feature type="transmembrane region" description="Helical" evidence="6">
    <location>
        <begin position="520"/>
        <end position="544"/>
    </location>
</feature>
<reference evidence="8" key="1">
    <citation type="submission" date="2015-08" db="EMBL/GenBank/DDBJ databases">
        <authorList>
            <person name="Babu N.S."/>
            <person name="Beckwith C.J."/>
            <person name="Beseler K.G."/>
            <person name="Brison A."/>
            <person name="Carone J.V."/>
            <person name="Caskin T.P."/>
            <person name="Diamond M."/>
            <person name="Durham M.E."/>
            <person name="Foxe J.M."/>
            <person name="Go M."/>
            <person name="Henderson B.A."/>
            <person name="Jones I.B."/>
            <person name="McGettigan J.A."/>
            <person name="Micheletti S.J."/>
            <person name="Nasrallah M.E."/>
            <person name="Ortiz D."/>
            <person name="Piller C.R."/>
            <person name="Privatt S.R."/>
            <person name="Schneider S.L."/>
            <person name="Sharp S."/>
            <person name="Smith T.C."/>
            <person name="Stanton J.D."/>
            <person name="Ullery H.E."/>
            <person name="Wilson R.J."/>
            <person name="Serrano M.G."/>
            <person name="Buck G."/>
            <person name="Lee V."/>
            <person name="Wang Y."/>
            <person name="Carvalho R."/>
            <person name="Voegtly L."/>
            <person name="Shi R."/>
            <person name="Duckworth R."/>
            <person name="Johnson A."/>
            <person name="Loviza R."/>
            <person name="Walstead R."/>
            <person name="Shah Z."/>
            <person name="Kiflezghi M."/>
            <person name="Wade K."/>
            <person name="Ball S.L."/>
            <person name="Bradley K.W."/>
            <person name="Asai D.J."/>
            <person name="Bowman C.A."/>
            <person name="Russell D.A."/>
            <person name="Pope W.H."/>
            <person name="Jacobs-Sera D."/>
            <person name="Hendrix R.W."/>
            <person name="Hatfull G.F."/>
        </authorList>
    </citation>
    <scope>NUCLEOTIDE SEQUENCE</scope>
</reference>
<evidence type="ECO:0000259" key="7">
    <source>
        <dbReference type="Pfam" id="PF05425"/>
    </source>
</evidence>
<evidence type="ECO:0000256" key="2">
    <source>
        <dbReference type="ARBA" id="ARBA00022475"/>
    </source>
</evidence>
<feature type="transmembrane region" description="Helical" evidence="6">
    <location>
        <begin position="375"/>
        <end position="394"/>
    </location>
</feature>
<keyword evidence="3 6" id="KW-0812">Transmembrane</keyword>
<comment type="subcellular location">
    <subcellularLocation>
        <location evidence="1">Cell membrane</location>
        <topology evidence="1">Multi-pass membrane protein</topology>
    </subcellularLocation>
</comment>
<feature type="transmembrane region" description="Helical" evidence="6">
    <location>
        <begin position="556"/>
        <end position="581"/>
    </location>
</feature>
<sequence>MSTPTRRSTAWVAGALLITLPAVVAVALLAANGNLEPVVGFGLPDPGATTRWALPVARALRDVGATLTIGSLVLAAVVVPGRPDAKAMLSPPQLHLLSAAVMAGSLWIWSGVAEIVLVYSDVVAQPVSATPLDQVSFFVTDIPLGRSLALSLAFAGVATMGSMVARTVTGVGLLAVVSLAALWPLSLTGHASGETNHDLGVNAQFLHLASASLWLGGLLALILLRNLPRTSFATVAARYSRIAGWCFIATATSGILSASLRLPSWQSLQSSYGLLVLLKIGALVLLGIAGWLHRRRLLPQLADTPPAGHAFVRLAIGELVIMGAAVGTGVALGRTPPPVSGPERPLSTAEGLLGNPLPAPLGGSEWFTEWRLDSFWAPFAIGALALYLVAVARLRSRGDRWSPGRTTAWVLGCLGLLWATSGAPGVYGDVLFSMHMVEHMTIATAVPVMLVLGAPVTLALRTLTRRQDDSRGAREWLLVAVHGWPLRLLGQPLVASGLFVTGLVAFYYSPLFELSMRTHTAHLLMTAHFLFTGYLFASVICGIDPGVRRPAYPLRVLLLMGTFAFHAFFTVSLMGSSTILAEDWFSALGRDWGNPLERDQYIGASLGWALGDYPLAILGGALIWSWVKDDHREARRLDRQADRDEDLALTTYNDQLRRLSNSRDFRSPRP</sequence>
<proteinExistence type="predicted"/>
<evidence type="ECO:0000256" key="3">
    <source>
        <dbReference type="ARBA" id="ARBA00022692"/>
    </source>
</evidence>
<dbReference type="GO" id="GO:0005886">
    <property type="term" value="C:plasma membrane"/>
    <property type="evidence" value="ECO:0007669"/>
    <property type="project" value="UniProtKB-SubCell"/>
</dbReference>
<feature type="transmembrane region" description="Helical" evidence="6">
    <location>
        <begin position="63"/>
        <end position="82"/>
    </location>
</feature>
<dbReference type="Pfam" id="PF05425">
    <property type="entry name" value="CopD"/>
    <property type="match status" value="1"/>
</dbReference>
<dbReference type="PANTHER" id="PTHR34820:SF4">
    <property type="entry name" value="INNER MEMBRANE PROTEIN YEBZ"/>
    <property type="match status" value="1"/>
</dbReference>
<evidence type="ECO:0000256" key="1">
    <source>
        <dbReference type="ARBA" id="ARBA00004651"/>
    </source>
</evidence>
<feature type="transmembrane region" description="Helical" evidence="6">
    <location>
        <begin position="272"/>
        <end position="292"/>
    </location>
</feature>
<feature type="transmembrane region" description="Helical" evidence="6">
    <location>
        <begin position="205"/>
        <end position="227"/>
    </location>
</feature>
<feature type="transmembrane region" description="Helical" evidence="6">
    <location>
        <begin position="601"/>
        <end position="627"/>
    </location>
</feature>
<dbReference type="Pfam" id="PF09678">
    <property type="entry name" value="Caa3_CtaG"/>
    <property type="match status" value="1"/>
</dbReference>
<evidence type="ECO:0000313" key="8">
    <source>
        <dbReference type="EMBL" id="CUR54321.1"/>
    </source>
</evidence>
<protein>
    <submittedName>
        <fullName evidence="8">Copper resistance protein D family protein</fullName>
    </submittedName>
</protein>
<feature type="transmembrane region" description="Helical" evidence="6">
    <location>
        <begin position="94"/>
        <end position="117"/>
    </location>
</feature>
<dbReference type="AlphaFoldDB" id="A0A2P2BX41"/>
<evidence type="ECO:0000256" key="4">
    <source>
        <dbReference type="ARBA" id="ARBA00022989"/>
    </source>
</evidence>
<feature type="transmembrane region" description="Helical" evidence="6">
    <location>
        <begin position="406"/>
        <end position="427"/>
    </location>
</feature>
<keyword evidence="5 6" id="KW-0472">Membrane</keyword>
<feature type="transmembrane region" description="Helical" evidence="6">
    <location>
        <begin position="164"/>
        <end position="185"/>
    </location>
</feature>
<name>A0A2P2BX41_9ZZZZ</name>
<keyword evidence="4 6" id="KW-1133">Transmembrane helix</keyword>
<dbReference type="InterPro" id="IPR019108">
    <property type="entry name" value="Caa3_assmbl_CtaG-rel"/>
</dbReference>
<keyword evidence="2" id="KW-1003">Cell membrane</keyword>
<feature type="transmembrane region" description="Helical" evidence="6">
    <location>
        <begin position="484"/>
        <end position="508"/>
    </location>
</feature>
<evidence type="ECO:0000256" key="5">
    <source>
        <dbReference type="ARBA" id="ARBA00023136"/>
    </source>
</evidence>
<accession>A0A2P2BX41</accession>
<feature type="transmembrane region" description="Helical" evidence="6">
    <location>
        <begin position="439"/>
        <end position="463"/>
    </location>
</feature>
<feature type="transmembrane region" description="Helical" evidence="6">
    <location>
        <begin position="312"/>
        <end position="332"/>
    </location>
</feature>
<feature type="transmembrane region" description="Helical" evidence="6">
    <location>
        <begin position="137"/>
        <end position="157"/>
    </location>
</feature>
<feature type="transmembrane region" description="Helical" evidence="6">
    <location>
        <begin position="239"/>
        <end position="260"/>
    </location>
</feature>